<gene>
    <name evidence="2" type="ORF">Plec18167_007518</name>
</gene>
<evidence type="ECO:0000256" key="1">
    <source>
        <dbReference type="SAM" id="MobiDB-lite"/>
    </source>
</evidence>
<protein>
    <submittedName>
        <fullName evidence="2">Uncharacterized protein</fullName>
    </submittedName>
</protein>
<proteinExistence type="predicted"/>
<dbReference type="Proteomes" id="UP001583193">
    <property type="component" value="Unassembled WGS sequence"/>
</dbReference>
<evidence type="ECO:0000313" key="2">
    <source>
        <dbReference type="EMBL" id="KAL1870384.1"/>
    </source>
</evidence>
<feature type="compositionally biased region" description="Acidic residues" evidence="1">
    <location>
        <begin position="23"/>
        <end position="48"/>
    </location>
</feature>
<feature type="compositionally biased region" description="Polar residues" evidence="1">
    <location>
        <begin position="62"/>
        <end position="78"/>
    </location>
</feature>
<sequence>MREAFEAKLAEEFEISRWSPSSSEDEAYEDDDEVEKEEKEEEGEEGEDNERQSNEVEADMPETSSQSPSRQTETSTQPQDEDCEITASIFVGRPLLRITDPPPRGCLSCLVFSSTFPKYTLPDPFKNKADMAIDCCRVLSSIEEEIVRSSEYRCAICSELVKATCLLHHPISFSAHWESDTIRRAVMAMFQFVKGSWSFPETELVFGVEKHAHIFDFAVPVCAPGTICEDVARTAAREFIKLVLPENLHMQFPGLDPDIDLPSLRDGLGWARNDPQLVLQKIATQGFMDEEANRGEDPRDDTLTIAKLRHWHEICFNQELAKRRFLRENGYKRAGDIADSESSNTEADPEFCIATGAERMDASLPLEQSPTSTKSPHTEDVQMALHNRPLLPLPNPDDAQEAYQSRPLPPLPAIGDEIDETAGTLDNLDIH</sequence>
<evidence type="ECO:0000313" key="3">
    <source>
        <dbReference type="Proteomes" id="UP001583193"/>
    </source>
</evidence>
<name>A0ABR3X371_9EURO</name>
<feature type="region of interest" description="Disordered" evidence="1">
    <location>
        <begin position="388"/>
        <end position="417"/>
    </location>
</feature>
<feature type="region of interest" description="Disordered" evidence="1">
    <location>
        <begin position="1"/>
        <end position="84"/>
    </location>
</feature>
<organism evidence="2 3">
    <name type="scientific">Paecilomyces lecythidis</name>
    <dbReference type="NCBI Taxonomy" id="3004212"/>
    <lineage>
        <taxon>Eukaryota</taxon>
        <taxon>Fungi</taxon>
        <taxon>Dikarya</taxon>
        <taxon>Ascomycota</taxon>
        <taxon>Pezizomycotina</taxon>
        <taxon>Eurotiomycetes</taxon>
        <taxon>Eurotiomycetidae</taxon>
        <taxon>Eurotiales</taxon>
        <taxon>Thermoascaceae</taxon>
        <taxon>Paecilomyces</taxon>
    </lineage>
</organism>
<reference evidence="2 3" key="1">
    <citation type="journal article" date="2024" name="IMA Fungus">
        <title>IMA Genome - F19 : A genome assembly and annotation guide to empower mycologists, including annotated draft genome sequences of Ceratocystis pirilliformis, Diaporthe australafricana, Fusarium ophioides, Paecilomyces lecythidis, and Sporothrix stenoceras.</title>
        <authorList>
            <person name="Aylward J."/>
            <person name="Wilson A.M."/>
            <person name="Visagie C.M."/>
            <person name="Spraker J."/>
            <person name="Barnes I."/>
            <person name="Buitendag C."/>
            <person name="Ceriani C."/>
            <person name="Del Mar Angel L."/>
            <person name="du Plessis D."/>
            <person name="Fuchs T."/>
            <person name="Gasser K."/>
            <person name="Kramer D."/>
            <person name="Li W."/>
            <person name="Munsamy K."/>
            <person name="Piso A."/>
            <person name="Price J.L."/>
            <person name="Sonnekus B."/>
            <person name="Thomas C."/>
            <person name="van der Nest A."/>
            <person name="van Dijk A."/>
            <person name="van Heerden A."/>
            <person name="van Vuuren N."/>
            <person name="Yilmaz N."/>
            <person name="Duong T.A."/>
            <person name="van der Merwe N.A."/>
            <person name="Wingfield M.J."/>
            <person name="Wingfield B.D."/>
        </authorList>
    </citation>
    <scope>NUCLEOTIDE SEQUENCE [LARGE SCALE GENOMIC DNA]</scope>
    <source>
        <strain evidence="2 3">CMW 18167</strain>
    </source>
</reference>
<keyword evidence="3" id="KW-1185">Reference proteome</keyword>
<comment type="caution">
    <text evidence="2">The sequence shown here is derived from an EMBL/GenBank/DDBJ whole genome shotgun (WGS) entry which is preliminary data.</text>
</comment>
<dbReference type="EMBL" id="JAVDPF010000031">
    <property type="protein sequence ID" value="KAL1870384.1"/>
    <property type="molecule type" value="Genomic_DNA"/>
</dbReference>
<feature type="compositionally biased region" description="Basic and acidic residues" evidence="1">
    <location>
        <begin position="1"/>
        <end position="15"/>
    </location>
</feature>
<accession>A0ABR3X371</accession>